<name>A0ABU2S4Y9_9ACTN</name>
<dbReference type="SUPFAM" id="SSF142984">
    <property type="entry name" value="Nqo1 middle domain-like"/>
    <property type="match status" value="1"/>
</dbReference>
<dbReference type="Gene3D" id="3.10.560.10">
    <property type="entry name" value="Outer membrane lipoprotein wza domain like"/>
    <property type="match status" value="1"/>
</dbReference>
<dbReference type="GO" id="GO:0003677">
    <property type="term" value="F:DNA binding"/>
    <property type="evidence" value="ECO:0007669"/>
    <property type="project" value="UniProtKB-KW"/>
</dbReference>
<keyword evidence="3" id="KW-0238">DNA-binding</keyword>
<protein>
    <submittedName>
        <fullName evidence="3">ComEA family DNA-binding protein</fullName>
    </submittedName>
</protein>
<gene>
    <name evidence="3" type="ORF">RM779_15610</name>
</gene>
<dbReference type="InterPro" id="IPR051675">
    <property type="entry name" value="Endo/Exo/Phosphatase_dom_1"/>
</dbReference>
<feature type="compositionally biased region" description="Low complexity" evidence="1">
    <location>
        <begin position="79"/>
        <end position="90"/>
    </location>
</feature>
<dbReference type="InterPro" id="IPR003583">
    <property type="entry name" value="Hlx-hairpin-Hlx_DNA-bd_motif"/>
</dbReference>
<dbReference type="PANTHER" id="PTHR21180:SF32">
    <property type="entry name" value="ENDONUCLEASE_EXONUCLEASE_PHOSPHATASE FAMILY DOMAIN-CONTAINING PROTEIN 1"/>
    <property type="match status" value="1"/>
</dbReference>
<dbReference type="SUPFAM" id="SSF47781">
    <property type="entry name" value="RuvA domain 2-like"/>
    <property type="match status" value="1"/>
</dbReference>
<dbReference type="Pfam" id="PF12836">
    <property type="entry name" value="HHH_3"/>
    <property type="match status" value="1"/>
</dbReference>
<dbReference type="RefSeq" id="WP_311618296.1">
    <property type="nucleotide sequence ID" value="NZ_JAVREV010000007.1"/>
</dbReference>
<dbReference type="SMART" id="SM00278">
    <property type="entry name" value="HhH1"/>
    <property type="match status" value="2"/>
</dbReference>
<reference evidence="4" key="1">
    <citation type="submission" date="2023-07" db="EMBL/GenBank/DDBJ databases">
        <title>30 novel species of actinomycetes from the DSMZ collection.</title>
        <authorList>
            <person name="Nouioui I."/>
        </authorList>
    </citation>
    <scope>NUCLEOTIDE SEQUENCE [LARGE SCALE GENOMIC DNA]</scope>
    <source>
        <strain evidence="4">DSM 41886</strain>
    </source>
</reference>
<dbReference type="InterPro" id="IPR019554">
    <property type="entry name" value="Soluble_ligand-bd"/>
</dbReference>
<evidence type="ECO:0000313" key="3">
    <source>
        <dbReference type="EMBL" id="MDT0444010.1"/>
    </source>
</evidence>
<evidence type="ECO:0000256" key="1">
    <source>
        <dbReference type="SAM" id="MobiDB-lite"/>
    </source>
</evidence>
<evidence type="ECO:0000259" key="2">
    <source>
        <dbReference type="SMART" id="SM00278"/>
    </source>
</evidence>
<dbReference type="EMBL" id="JAVREV010000007">
    <property type="protein sequence ID" value="MDT0444010.1"/>
    <property type="molecule type" value="Genomic_DNA"/>
</dbReference>
<comment type="caution">
    <text evidence="3">The sequence shown here is derived from an EMBL/GenBank/DDBJ whole genome shotgun (WGS) entry which is preliminary data.</text>
</comment>
<dbReference type="Pfam" id="PF10531">
    <property type="entry name" value="SLBB"/>
    <property type="match status" value="1"/>
</dbReference>
<feature type="compositionally biased region" description="Low complexity" evidence="1">
    <location>
        <begin position="100"/>
        <end position="110"/>
    </location>
</feature>
<keyword evidence="4" id="KW-1185">Reference proteome</keyword>
<feature type="domain" description="Helix-hairpin-helix DNA-binding motif class 1" evidence="2">
    <location>
        <begin position="220"/>
        <end position="239"/>
    </location>
</feature>
<dbReference type="Gene3D" id="1.10.150.320">
    <property type="entry name" value="Photosystem II 12 kDa extrinsic protein"/>
    <property type="match status" value="1"/>
</dbReference>
<evidence type="ECO:0000313" key="4">
    <source>
        <dbReference type="Proteomes" id="UP001183615"/>
    </source>
</evidence>
<accession>A0ABU2S4Y9</accession>
<feature type="region of interest" description="Disordered" evidence="1">
    <location>
        <begin position="190"/>
        <end position="211"/>
    </location>
</feature>
<proteinExistence type="predicted"/>
<feature type="region of interest" description="Disordered" evidence="1">
    <location>
        <begin position="77"/>
        <end position="110"/>
    </location>
</feature>
<dbReference type="Proteomes" id="UP001183615">
    <property type="component" value="Unassembled WGS sequence"/>
</dbReference>
<dbReference type="InterPro" id="IPR010994">
    <property type="entry name" value="RuvA_2-like"/>
</dbReference>
<feature type="domain" description="Helix-hairpin-helix DNA-binding motif class 1" evidence="2">
    <location>
        <begin position="250"/>
        <end position="269"/>
    </location>
</feature>
<organism evidence="3 4">
    <name type="scientific">Streptomyces johnsoniae</name>
    <dbReference type="NCBI Taxonomy" id="3075532"/>
    <lineage>
        <taxon>Bacteria</taxon>
        <taxon>Bacillati</taxon>
        <taxon>Actinomycetota</taxon>
        <taxon>Actinomycetes</taxon>
        <taxon>Kitasatosporales</taxon>
        <taxon>Streptomycetaceae</taxon>
        <taxon>Streptomyces</taxon>
    </lineage>
</organism>
<sequence length="272" mass="26475">MEPDGPAAVDAAPPAAPLPWRARVRLAVGERLPGWARLRCGVEPRTVAALCLVLVVAAGFAVHHYWTGRPRAVTAVEQAAAPPGAPPSAGSGAGPGSGSGAAASPAESAAEAAGPAADAAAAPSGAPAAGSVVVDVAGEVREPGVYTLPAGSRVADAIEAAGGAPGDAADGLNRARVLVDGEQVLVGGEQPAAPAAPAGGAPPPGGGPAAPLRLNTATVEQLQELPGIGPVLAGRLVAFRTEHGGFTSVEQLGEVAGIGERRLADLRDRVTL</sequence>
<dbReference type="PANTHER" id="PTHR21180">
    <property type="entry name" value="ENDONUCLEASE/EXONUCLEASE/PHOSPHATASE FAMILY DOMAIN-CONTAINING PROTEIN 1"/>
    <property type="match status" value="1"/>
</dbReference>